<comment type="catalytic activity">
    <reaction evidence="1">
        <text>ATP + protein L-histidine = ADP + protein N-phospho-L-histidine.</text>
        <dbReference type="EC" id="2.7.13.3"/>
    </reaction>
</comment>
<dbReference type="InterPro" id="IPR003661">
    <property type="entry name" value="HisK_dim/P_dom"/>
</dbReference>
<dbReference type="PROSITE" id="PS50110">
    <property type="entry name" value="RESPONSE_REGULATORY"/>
    <property type="match status" value="1"/>
</dbReference>
<dbReference type="CDD" id="cd00082">
    <property type="entry name" value="HisKA"/>
    <property type="match status" value="1"/>
</dbReference>
<evidence type="ECO:0000313" key="12">
    <source>
        <dbReference type="Proteomes" id="UP000521676"/>
    </source>
</evidence>
<evidence type="ECO:0000256" key="5">
    <source>
        <dbReference type="ARBA" id="ARBA00023012"/>
    </source>
</evidence>
<keyword evidence="3 6" id="KW-0597">Phosphoprotein</keyword>
<dbReference type="Proteomes" id="UP000521676">
    <property type="component" value="Unassembled WGS sequence"/>
</dbReference>
<keyword evidence="5" id="KW-0902">Two-component regulatory system</keyword>
<sequence length="365" mass="41195">MKILIIDDEEMIRSTMAVVLTNAKYDVIKAADGKTGLAILEQYHPDLILCDINMPQMDGYTVLKTVRSNPQFSSIPFIFLTGFNERSRMRIGMELGADDYLVKPCTVEELINSVNTRIEKHRNNKRQIESKLNELRQNITTILPHEFLTPLSVILGYSLLLRDYRDSLEKDEIGLMANGIYQNSQRLNRLIQNFLLVAELEIVKEDQQKIQLLRHELCVSPEPLLAEVITKAAAGFERIGDLTLQVSSQKYNVAINEARIAKIAEELVNNAFRYSTPGSPILVTMRLEKGEFVLEVQDKGHGMKAEQIRSIAGFVQFNRELHEQQGGGLGLTLVKRLCQIYNGELNLISIPEMGTIANVSLPLAQ</sequence>
<reference evidence="10 12" key="1">
    <citation type="submission" date="2020-06" db="EMBL/GenBank/DDBJ databases">
        <title>Anoxygenic phototrophic Chloroflexota member uses a Type I reaction center.</title>
        <authorList>
            <person name="Tsuji J.M."/>
            <person name="Shaw N.A."/>
            <person name="Nagashima S."/>
            <person name="Venkiteswaran J."/>
            <person name="Schiff S.L."/>
            <person name="Hanada S."/>
            <person name="Tank M."/>
            <person name="Neufeld J.D."/>
        </authorList>
    </citation>
    <scope>NUCLEOTIDE SEQUENCE [LARGE SCALE GENOMIC DNA]</scope>
    <source>
        <strain evidence="10">L227-S17</strain>
    </source>
</reference>
<dbReference type="PRINTS" id="PR00344">
    <property type="entry name" value="BCTRLSENSOR"/>
</dbReference>
<dbReference type="Gene3D" id="1.10.287.130">
    <property type="match status" value="1"/>
</dbReference>
<gene>
    <name evidence="10" type="ORF">HXX08_22070</name>
    <name evidence="11" type="ORF">OZ401_004098</name>
</gene>
<evidence type="ECO:0000313" key="13">
    <source>
        <dbReference type="Proteomes" id="UP001431572"/>
    </source>
</evidence>
<dbReference type="GO" id="GO:0000155">
    <property type="term" value="F:phosphorelay sensor kinase activity"/>
    <property type="evidence" value="ECO:0007669"/>
    <property type="project" value="InterPro"/>
</dbReference>
<evidence type="ECO:0000259" key="9">
    <source>
        <dbReference type="PROSITE" id="PS50110"/>
    </source>
</evidence>
<dbReference type="InterPro" id="IPR003594">
    <property type="entry name" value="HATPase_dom"/>
</dbReference>
<feature type="domain" description="Histidine kinase" evidence="8">
    <location>
        <begin position="142"/>
        <end position="365"/>
    </location>
</feature>
<keyword evidence="7" id="KW-0175">Coiled coil</keyword>
<dbReference type="Gene3D" id="3.40.50.2300">
    <property type="match status" value="1"/>
</dbReference>
<evidence type="ECO:0000256" key="6">
    <source>
        <dbReference type="PROSITE-ProRule" id="PRU00169"/>
    </source>
</evidence>
<dbReference type="SUPFAM" id="SSF47384">
    <property type="entry name" value="Homodimeric domain of signal transducing histidine kinase"/>
    <property type="match status" value="1"/>
</dbReference>
<reference evidence="11" key="2">
    <citation type="journal article" date="2024" name="Nature">
        <title>Anoxygenic phototroph of the Chloroflexota uses a type I reaction centre.</title>
        <authorList>
            <person name="Tsuji J.M."/>
            <person name="Shaw N.A."/>
            <person name="Nagashima S."/>
            <person name="Venkiteswaran J.J."/>
            <person name="Schiff S.L."/>
            <person name="Watanabe T."/>
            <person name="Fukui M."/>
            <person name="Hanada S."/>
            <person name="Tank M."/>
            <person name="Neufeld J.D."/>
        </authorList>
    </citation>
    <scope>NUCLEOTIDE SEQUENCE</scope>
    <source>
        <strain evidence="11">L227-S17</strain>
    </source>
</reference>
<dbReference type="SMART" id="SM00388">
    <property type="entry name" value="HisKA"/>
    <property type="match status" value="1"/>
</dbReference>
<dbReference type="RefSeq" id="WP_341470390.1">
    <property type="nucleotide sequence ID" value="NZ_CP128400.1"/>
</dbReference>
<feature type="domain" description="Response regulatory" evidence="9">
    <location>
        <begin position="2"/>
        <end position="118"/>
    </location>
</feature>
<dbReference type="SMART" id="SM00448">
    <property type="entry name" value="REC"/>
    <property type="match status" value="1"/>
</dbReference>
<evidence type="ECO:0000256" key="7">
    <source>
        <dbReference type="SAM" id="Coils"/>
    </source>
</evidence>
<dbReference type="Proteomes" id="UP001431572">
    <property type="component" value="Chromosome 2"/>
</dbReference>
<keyword evidence="13" id="KW-1185">Reference proteome</keyword>
<dbReference type="SMART" id="SM00387">
    <property type="entry name" value="HATPase_c"/>
    <property type="match status" value="1"/>
</dbReference>
<dbReference type="AlphaFoldDB" id="A0A8T7M921"/>
<dbReference type="PANTHER" id="PTHR43547">
    <property type="entry name" value="TWO-COMPONENT HISTIDINE KINASE"/>
    <property type="match status" value="1"/>
</dbReference>
<feature type="coiled-coil region" evidence="7">
    <location>
        <begin position="111"/>
        <end position="138"/>
    </location>
</feature>
<dbReference type="EC" id="2.7.13.3" evidence="2"/>
<dbReference type="Gene3D" id="3.30.565.10">
    <property type="entry name" value="Histidine kinase-like ATPase, C-terminal domain"/>
    <property type="match status" value="1"/>
</dbReference>
<dbReference type="PROSITE" id="PS50109">
    <property type="entry name" value="HIS_KIN"/>
    <property type="match status" value="1"/>
</dbReference>
<dbReference type="Pfam" id="PF02518">
    <property type="entry name" value="HATPase_c"/>
    <property type="match status" value="1"/>
</dbReference>
<dbReference type="PANTHER" id="PTHR43547:SF2">
    <property type="entry name" value="HYBRID SIGNAL TRANSDUCTION HISTIDINE KINASE C"/>
    <property type="match status" value="1"/>
</dbReference>
<dbReference type="InterPro" id="IPR001789">
    <property type="entry name" value="Sig_transdc_resp-reg_receiver"/>
</dbReference>
<feature type="modified residue" description="4-aspartylphosphate" evidence="6">
    <location>
        <position position="51"/>
    </location>
</feature>
<keyword evidence="4" id="KW-0808">Transferase</keyword>
<evidence type="ECO:0000256" key="2">
    <source>
        <dbReference type="ARBA" id="ARBA00012438"/>
    </source>
</evidence>
<dbReference type="SUPFAM" id="SSF55874">
    <property type="entry name" value="ATPase domain of HSP90 chaperone/DNA topoisomerase II/histidine kinase"/>
    <property type="match status" value="1"/>
</dbReference>
<dbReference type="CDD" id="cd17574">
    <property type="entry name" value="REC_OmpR"/>
    <property type="match status" value="1"/>
</dbReference>
<keyword evidence="4" id="KW-0418">Kinase</keyword>
<proteinExistence type="predicted"/>
<dbReference type="InterPro" id="IPR036097">
    <property type="entry name" value="HisK_dim/P_sf"/>
</dbReference>
<dbReference type="EMBL" id="JACATZ010000003">
    <property type="protein sequence ID" value="NWJ48554.1"/>
    <property type="molecule type" value="Genomic_DNA"/>
</dbReference>
<evidence type="ECO:0000256" key="3">
    <source>
        <dbReference type="ARBA" id="ARBA00022553"/>
    </source>
</evidence>
<name>A0A8T7M921_9CHLR</name>
<evidence type="ECO:0000313" key="11">
    <source>
        <dbReference type="EMBL" id="WJW68485.1"/>
    </source>
</evidence>
<dbReference type="Pfam" id="PF00072">
    <property type="entry name" value="Response_reg"/>
    <property type="match status" value="1"/>
</dbReference>
<dbReference type="InterPro" id="IPR036890">
    <property type="entry name" value="HATPase_C_sf"/>
</dbReference>
<evidence type="ECO:0000256" key="1">
    <source>
        <dbReference type="ARBA" id="ARBA00000085"/>
    </source>
</evidence>
<accession>A0A8T7M921</accession>
<protein>
    <recommendedName>
        <fullName evidence="2">histidine kinase</fullName>
        <ecNumber evidence="2">2.7.13.3</ecNumber>
    </recommendedName>
</protein>
<evidence type="ECO:0000256" key="4">
    <source>
        <dbReference type="ARBA" id="ARBA00022777"/>
    </source>
</evidence>
<dbReference type="Pfam" id="PF00512">
    <property type="entry name" value="HisKA"/>
    <property type="match status" value="1"/>
</dbReference>
<evidence type="ECO:0000313" key="10">
    <source>
        <dbReference type="EMBL" id="NWJ48554.1"/>
    </source>
</evidence>
<dbReference type="InterPro" id="IPR004358">
    <property type="entry name" value="Sig_transdc_His_kin-like_C"/>
</dbReference>
<dbReference type="InterPro" id="IPR005467">
    <property type="entry name" value="His_kinase_dom"/>
</dbReference>
<dbReference type="EMBL" id="CP128400">
    <property type="protein sequence ID" value="WJW68485.1"/>
    <property type="molecule type" value="Genomic_DNA"/>
</dbReference>
<evidence type="ECO:0000259" key="8">
    <source>
        <dbReference type="PROSITE" id="PS50109"/>
    </source>
</evidence>
<dbReference type="SUPFAM" id="SSF52172">
    <property type="entry name" value="CheY-like"/>
    <property type="match status" value="1"/>
</dbReference>
<dbReference type="InterPro" id="IPR011006">
    <property type="entry name" value="CheY-like_superfamily"/>
</dbReference>
<organism evidence="10 12">
    <name type="scientific">Candidatus Chlorohelix allophototropha</name>
    <dbReference type="NCBI Taxonomy" id="3003348"/>
    <lineage>
        <taxon>Bacteria</taxon>
        <taxon>Bacillati</taxon>
        <taxon>Chloroflexota</taxon>
        <taxon>Chloroflexia</taxon>
        <taxon>Candidatus Chloroheliales</taxon>
        <taxon>Candidatus Chloroheliaceae</taxon>
        <taxon>Candidatus Chlorohelix</taxon>
    </lineage>
</organism>